<sequence length="302" mass="32691">HDERGGTRYTRVGPAGVSDSGDNGGHAETLKAVYVDTGENGQFSVDEFVAISTVGQMEFVTPEEIARNLIAEVRGANTGKDVIDALNIACMGPTYRAGFVRSYLLDKLRRLQDEFELKDDGTLAMAFEVLGPPRLSKLLYEAYLLKLAYGSVESASSADPARMSAALSGLIETNLSLRKKIVSIGIPILLETAGRLRLLRGRDVAIPKKIAIDLADADAVDAWADAGWVDLRPANMAKWSQRMTALQREIALIPASESSSRYVRDRDFWGGAGGTAGESPIDPGEIVGWLFNTEDQGERGRD</sequence>
<evidence type="ECO:0000256" key="1">
    <source>
        <dbReference type="SAM" id="MobiDB-lite"/>
    </source>
</evidence>
<evidence type="ECO:0000313" key="3">
    <source>
        <dbReference type="Proteomes" id="UP000703893"/>
    </source>
</evidence>
<organism evidence="2 3">
    <name type="scientific">Candidatus Tanganyikabacteria bacterium</name>
    <dbReference type="NCBI Taxonomy" id="2961651"/>
    <lineage>
        <taxon>Bacteria</taxon>
        <taxon>Bacillati</taxon>
        <taxon>Candidatus Sericytochromatia</taxon>
        <taxon>Candidatus Tanganyikabacteria</taxon>
    </lineage>
</organism>
<dbReference type="Proteomes" id="UP000703893">
    <property type="component" value="Unassembled WGS sequence"/>
</dbReference>
<protein>
    <submittedName>
        <fullName evidence="2">Uncharacterized protein</fullName>
    </submittedName>
</protein>
<comment type="caution">
    <text evidence="2">The sequence shown here is derived from an EMBL/GenBank/DDBJ whole genome shotgun (WGS) entry which is preliminary data.</text>
</comment>
<name>A0A937X436_9BACT</name>
<dbReference type="AlphaFoldDB" id="A0A937X436"/>
<gene>
    <name evidence="2" type="ORF">FJZ00_01780</name>
</gene>
<feature type="non-terminal residue" evidence="2">
    <location>
        <position position="1"/>
    </location>
</feature>
<reference evidence="2 3" key="1">
    <citation type="submission" date="2019-03" db="EMBL/GenBank/DDBJ databases">
        <title>Lake Tanganyika Metagenome-Assembled Genomes (MAGs).</title>
        <authorList>
            <person name="Tran P."/>
        </authorList>
    </citation>
    <scope>NUCLEOTIDE SEQUENCE [LARGE SCALE GENOMIC DNA]</scope>
    <source>
        <strain evidence="2">K_DeepCast_65m_m2_236</strain>
    </source>
</reference>
<proteinExistence type="predicted"/>
<accession>A0A937X436</accession>
<evidence type="ECO:0000313" key="2">
    <source>
        <dbReference type="EMBL" id="MBM3273854.1"/>
    </source>
</evidence>
<feature type="region of interest" description="Disordered" evidence="1">
    <location>
        <begin position="1"/>
        <end position="24"/>
    </location>
</feature>
<dbReference type="EMBL" id="VGJX01000062">
    <property type="protein sequence ID" value="MBM3273854.1"/>
    <property type="molecule type" value="Genomic_DNA"/>
</dbReference>